<evidence type="ECO:0000256" key="3">
    <source>
        <dbReference type="SAM" id="SignalP"/>
    </source>
</evidence>
<dbReference type="SUPFAM" id="SSF57567">
    <property type="entry name" value="Serine protease inhibitors"/>
    <property type="match status" value="1"/>
</dbReference>
<reference evidence="5" key="1">
    <citation type="submission" date="2019-08" db="EMBL/GenBank/DDBJ databases">
        <title>The genome of the North American firefly Photinus pyralis.</title>
        <authorList>
            <consortium name="Photinus pyralis genome working group"/>
            <person name="Fallon T.R."/>
            <person name="Sander Lower S.E."/>
            <person name="Weng J.-K."/>
        </authorList>
    </citation>
    <scope>NUCLEOTIDE SEQUENCE</scope>
    <source>
        <strain evidence="5">TRF0915ILg1</strain>
        <tissue evidence="5">Whole body</tissue>
    </source>
</reference>
<feature type="domain" description="TIL" evidence="4">
    <location>
        <begin position="34"/>
        <end position="90"/>
    </location>
</feature>
<dbReference type="InterPro" id="IPR051368">
    <property type="entry name" value="SerProtInhib-TIL_Domain"/>
</dbReference>
<dbReference type="InterPro" id="IPR036084">
    <property type="entry name" value="Ser_inhib-like_sf"/>
</dbReference>
<dbReference type="GO" id="GO:0030414">
    <property type="term" value="F:peptidase inhibitor activity"/>
    <property type="evidence" value="ECO:0007669"/>
    <property type="project" value="UniProtKB-KW"/>
</dbReference>
<evidence type="ECO:0000313" key="6">
    <source>
        <dbReference type="Proteomes" id="UP000801492"/>
    </source>
</evidence>
<keyword evidence="2" id="KW-1015">Disulfide bond</keyword>
<comment type="caution">
    <text evidence="5">The sequence shown here is derived from an EMBL/GenBank/DDBJ whole genome shotgun (WGS) entry which is preliminary data.</text>
</comment>
<dbReference type="PANTHER" id="PTHR23259">
    <property type="entry name" value="RIDDLE"/>
    <property type="match status" value="1"/>
</dbReference>
<evidence type="ECO:0000256" key="2">
    <source>
        <dbReference type="ARBA" id="ARBA00023157"/>
    </source>
</evidence>
<dbReference type="Gene3D" id="2.10.25.10">
    <property type="entry name" value="Laminin"/>
    <property type="match status" value="1"/>
</dbReference>
<sequence length="133" mass="15017">MKAALSSSLFLFIVSCTVNVGITWEPRYSLPGQCRRREFYSTCGSICRLNCYTVQVRKKCESTRCVAGCFCKSGFFRNRMNGACVLEDECKKVKNNGTAIENAKNKLMDDLLKLLLNNVTNKARAQSNLKCFM</sequence>
<dbReference type="PANTHER" id="PTHR23259:SF70">
    <property type="entry name" value="ACCESSORY GLAND PROTEIN ACP62F-RELATED"/>
    <property type="match status" value="1"/>
</dbReference>
<accession>A0A8K0G0R4</accession>
<evidence type="ECO:0000259" key="4">
    <source>
        <dbReference type="Pfam" id="PF01826"/>
    </source>
</evidence>
<keyword evidence="1" id="KW-0646">Protease inhibitor</keyword>
<evidence type="ECO:0000256" key="1">
    <source>
        <dbReference type="ARBA" id="ARBA00022690"/>
    </source>
</evidence>
<dbReference type="EMBL" id="VTPC01090733">
    <property type="protein sequence ID" value="KAF2881489.1"/>
    <property type="molecule type" value="Genomic_DNA"/>
</dbReference>
<name>A0A8K0G0R4_IGNLU</name>
<dbReference type="OrthoDB" id="5945029at2759"/>
<protein>
    <recommendedName>
        <fullName evidence="4">TIL domain-containing protein</fullName>
    </recommendedName>
</protein>
<dbReference type="PROSITE" id="PS51257">
    <property type="entry name" value="PROKAR_LIPOPROTEIN"/>
    <property type="match status" value="1"/>
</dbReference>
<gene>
    <name evidence="5" type="ORF">ILUMI_24687</name>
</gene>
<dbReference type="Proteomes" id="UP000801492">
    <property type="component" value="Unassembled WGS sequence"/>
</dbReference>
<proteinExistence type="predicted"/>
<evidence type="ECO:0000313" key="5">
    <source>
        <dbReference type="EMBL" id="KAF2881489.1"/>
    </source>
</evidence>
<dbReference type="InterPro" id="IPR002919">
    <property type="entry name" value="TIL_dom"/>
</dbReference>
<dbReference type="AlphaFoldDB" id="A0A8K0G0R4"/>
<organism evidence="5 6">
    <name type="scientific">Ignelater luminosus</name>
    <name type="common">Cucubano</name>
    <name type="synonym">Pyrophorus luminosus</name>
    <dbReference type="NCBI Taxonomy" id="2038154"/>
    <lineage>
        <taxon>Eukaryota</taxon>
        <taxon>Metazoa</taxon>
        <taxon>Ecdysozoa</taxon>
        <taxon>Arthropoda</taxon>
        <taxon>Hexapoda</taxon>
        <taxon>Insecta</taxon>
        <taxon>Pterygota</taxon>
        <taxon>Neoptera</taxon>
        <taxon>Endopterygota</taxon>
        <taxon>Coleoptera</taxon>
        <taxon>Polyphaga</taxon>
        <taxon>Elateriformia</taxon>
        <taxon>Elateroidea</taxon>
        <taxon>Elateridae</taxon>
        <taxon>Agrypninae</taxon>
        <taxon>Pyrophorini</taxon>
        <taxon>Ignelater</taxon>
    </lineage>
</organism>
<dbReference type="CDD" id="cd19941">
    <property type="entry name" value="TIL"/>
    <property type="match status" value="1"/>
</dbReference>
<dbReference type="Pfam" id="PF01826">
    <property type="entry name" value="TIL"/>
    <property type="match status" value="1"/>
</dbReference>
<keyword evidence="6" id="KW-1185">Reference proteome</keyword>
<feature type="chain" id="PRO_5035449222" description="TIL domain-containing protein" evidence="3">
    <location>
        <begin position="24"/>
        <end position="133"/>
    </location>
</feature>
<keyword evidence="3" id="KW-0732">Signal</keyword>
<feature type="signal peptide" evidence="3">
    <location>
        <begin position="1"/>
        <end position="23"/>
    </location>
</feature>